<keyword evidence="1" id="KW-0378">Hydrolase</keyword>
<evidence type="ECO:0000313" key="1">
    <source>
        <dbReference type="EMBL" id="MDB8018692.1"/>
    </source>
</evidence>
<dbReference type="AlphaFoldDB" id="A0AAP3Q4I0"/>
<reference evidence="1" key="1">
    <citation type="submission" date="2023-01" db="EMBL/GenBank/DDBJ databases">
        <title>Human gut microbiome strain richness.</title>
        <authorList>
            <person name="Chen-Liaw A."/>
        </authorList>
    </citation>
    <scope>NUCLEOTIDE SEQUENCE</scope>
    <source>
        <strain evidence="1">1001283st1_D2_1001283B150209_150212</strain>
    </source>
</reference>
<dbReference type="Proteomes" id="UP001212823">
    <property type="component" value="Unassembled WGS sequence"/>
</dbReference>
<name>A0AAP3Q4I0_9FIRM</name>
<gene>
    <name evidence="1" type="ORF">PNE45_11715</name>
</gene>
<protein>
    <submittedName>
        <fullName evidence="1">Cysteine protease</fullName>
    </submittedName>
</protein>
<organism evidence="1 2">
    <name type="scientific">Agathobacter rectalis</name>
    <dbReference type="NCBI Taxonomy" id="39491"/>
    <lineage>
        <taxon>Bacteria</taxon>
        <taxon>Bacillati</taxon>
        <taxon>Bacillota</taxon>
        <taxon>Clostridia</taxon>
        <taxon>Lachnospirales</taxon>
        <taxon>Lachnospiraceae</taxon>
        <taxon>Agathobacter</taxon>
    </lineage>
</organism>
<sequence>GSSLICKSEMTVRHYFMVNEGCDINNYKFSYVNAYGNEVSLTPKKASDGVYCVDINGIMARNLNSNYACKVTEKNKACILELDYGPFSYSQKVINSGNSSAELKNLVNALYWYYGYRN</sequence>
<dbReference type="GO" id="GO:0008233">
    <property type="term" value="F:peptidase activity"/>
    <property type="evidence" value="ECO:0007669"/>
    <property type="project" value="UniProtKB-KW"/>
</dbReference>
<accession>A0AAP3Q4I0</accession>
<dbReference type="EMBL" id="JAQLYE010000021">
    <property type="protein sequence ID" value="MDB8018692.1"/>
    <property type="molecule type" value="Genomic_DNA"/>
</dbReference>
<keyword evidence="1" id="KW-0645">Protease</keyword>
<feature type="non-terminal residue" evidence="1">
    <location>
        <position position="1"/>
    </location>
</feature>
<evidence type="ECO:0000313" key="2">
    <source>
        <dbReference type="Proteomes" id="UP001212823"/>
    </source>
</evidence>
<proteinExistence type="predicted"/>
<dbReference type="GO" id="GO:0006508">
    <property type="term" value="P:proteolysis"/>
    <property type="evidence" value="ECO:0007669"/>
    <property type="project" value="UniProtKB-KW"/>
</dbReference>
<comment type="caution">
    <text evidence="1">The sequence shown here is derived from an EMBL/GenBank/DDBJ whole genome shotgun (WGS) entry which is preliminary data.</text>
</comment>